<evidence type="ECO:0000313" key="7">
    <source>
        <dbReference type="Proteomes" id="UP000184406"/>
    </source>
</evidence>
<name>A0A1M4YA60_9FLAO</name>
<dbReference type="GO" id="GO:0003700">
    <property type="term" value="F:DNA-binding transcription factor activity"/>
    <property type="evidence" value="ECO:0007669"/>
    <property type="project" value="InterPro"/>
</dbReference>
<dbReference type="SUPFAM" id="SSF55785">
    <property type="entry name" value="PYP-like sensor domain (PAS domain)"/>
    <property type="match status" value="1"/>
</dbReference>
<dbReference type="CDD" id="cd00130">
    <property type="entry name" value="PAS"/>
    <property type="match status" value="1"/>
</dbReference>
<dbReference type="SMART" id="SM00342">
    <property type="entry name" value="HTH_ARAC"/>
    <property type="match status" value="1"/>
</dbReference>
<dbReference type="AlphaFoldDB" id="A0A1M4YA60"/>
<dbReference type="Gene3D" id="1.10.10.60">
    <property type="entry name" value="Homeodomain-like"/>
    <property type="match status" value="1"/>
</dbReference>
<evidence type="ECO:0000256" key="3">
    <source>
        <dbReference type="ARBA" id="ARBA00023163"/>
    </source>
</evidence>
<dbReference type="InterPro" id="IPR009057">
    <property type="entry name" value="Homeodomain-like_sf"/>
</dbReference>
<keyword evidence="1" id="KW-0805">Transcription regulation</keyword>
<organism evidence="6 7">
    <name type="scientific">Arenibacter palladensis</name>
    <dbReference type="NCBI Taxonomy" id="237373"/>
    <lineage>
        <taxon>Bacteria</taxon>
        <taxon>Pseudomonadati</taxon>
        <taxon>Bacteroidota</taxon>
        <taxon>Flavobacteriia</taxon>
        <taxon>Flavobacteriales</taxon>
        <taxon>Flavobacteriaceae</taxon>
        <taxon>Arenibacter</taxon>
    </lineage>
</organism>
<dbReference type="PROSITE" id="PS00041">
    <property type="entry name" value="HTH_ARAC_FAMILY_1"/>
    <property type="match status" value="1"/>
</dbReference>
<dbReference type="InterPro" id="IPR053142">
    <property type="entry name" value="PchR_regulatory_protein"/>
</dbReference>
<dbReference type="SUPFAM" id="SSF46689">
    <property type="entry name" value="Homeodomain-like"/>
    <property type="match status" value="1"/>
</dbReference>
<evidence type="ECO:0000313" key="6">
    <source>
        <dbReference type="EMBL" id="SHF02402.1"/>
    </source>
</evidence>
<feature type="domain" description="PAS" evidence="5">
    <location>
        <begin position="75"/>
        <end position="108"/>
    </location>
</feature>
<dbReference type="PANTHER" id="PTHR47893">
    <property type="entry name" value="REGULATORY PROTEIN PCHR"/>
    <property type="match status" value="1"/>
</dbReference>
<dbReference type="InterPro" id="IPR018060">
    <property type="entry name" value="HTH_AraC"/>
</dbReference>
<dbReference type="InterPro" id="IPR018062">
    <property type="entry name" value="HTH_AraC-typ_CS"/>
</dbReference>
<keyword evidence="3" id="KW-0804">Transcription</keyword>
<dbReference type="Proteomes" id="UP000184406">
    <property type="component" value="Unassembled WGS sequence"/>
</dbReference>
<dbReference type="EMBL" id="FQUX01000002">
    <property type="protein sequence ID" value="SHF02402.1"/>
    <property type="molecule type" value="Genomic_DNA"/>
</dbReference>
<feature type="domain" description="HTH araC/xylS-type" evidence="4">
    <location>
        <begin position="217"/>
        <end position="316"/>
    </location>
</feature>
<gene>
    <name evidence="6" type="ORF">SAMN03080594_102367</name>
</gene>
<evidence type="ECO:0000259" key="4">
    <source>
        <dbReference type="PROSITE" id="PS01124"/>
    </source>
</evidence>
<keyword evidence="2 6" id="KW-0238">DNA-binding</keyword>
<dbReference type="InterPro" id="IPR035965">
    <property type="entry name" value="PAS-like_dom_sf"/>
</dbReference>
<dbReference type="OrthoDB" id="1451418at2"/>
<proteinExistence type="predicted"/>
<sequence>MENITYNGRLNKVLQLLIELSRGNFSYRLERSDKRDELEALSAMVNIVAEEIKDSFLHQGYVNMHDSYMHMVQMIFFLDETFKITYINQDVTKLLHWENSELLDQPMVNLLEKKSILKWVDLTKSLCSDHDFESEMRLVFKTKTNLQLPAYCKIVDLPQVENSIVRYMLISSDIIKNTKLYERKLQSKILKQIRLTKHKHPVEEKSFLNISDLETFRAIGNFLKNNLDKSAPSLQELAHEFGTNEYKLKKGFKELFGMTVFQFLKNERLRNAHVLVKSSNEPFKRIARQNGFKNATHFSREFKARYGYTPRDLRANS</sequence>
<dbReference type="PROSITE" id="PS01124">
    <property type="entry name" value="HTH_ARAC_FAMILY_2"/>
    <property type="match status" value="1"/>
</dbReference>
<dbReference type="Gene3D" id="3.30.450.20">
    <property type="entry name" value="PAS domain"/>
    <property type="match status" value="1"/>
</dbReference>
<dbReference type="RefSeq" id="WP_072861204.1">
    <property type="nucleotide sequence ID" value="NZ_FQUX01000002.1"/>
</dbReference>
<dbReference type="InterPro" id="IPR000014">
    <property type="entry name" value="PAS"/>
</dbReference>
<reference evidence="7" key="1">
    <citation type="submission" date="2016-11" db="EMBL/GenBank/DDBJ databases">
        <authorList>
            <person name="Varghese N."/>
            <person name="Submissions S."/>
        </authorList>
    </citation>
    <scope>NUCLEOTIDE SEQUENCE [LARGE SCALE GENOMIC DNA]</scope>
    <source>
        <strain evidence="7">DSM 17539</strain>
    </source>
</reference>
<evidence type="ECO:0000259" key="5">
    <source>
        <dbReference type="PROSITE" id="PS50112"/>
    </source>
</evidence>
<evidence type="ECO:0000256" key="1">
    <source>
        <dbReference type="ARBA" id="ARBA00023015"/>
    </source>
</evidence>
<dbReference type="PANTHER" id="PTHR47893:SF1">
    <property type="entry name" value="REGULATORY PROTEIN PCHR"/>
    <property type="match status" value="1"/>
</dbReference>
<accession>A0A1M4YA60</accession>
<dbReference type="Pfam" id="PF12833">
    <property type="entry name" value="HTH_18"/>
    <property type="match status" value="1"/>
</dbReference>
<evidence type="ECO:0000256" key="2">
    <source>
        <dbReference type="ARBA" id="ARBA00023125"/>
    </source>
</evidence>
<dbReference type="GO" id="GO:0043565">
    <property type="term" value="F:sequence-specific DNA binding"/>
    <property type="evidence" value="ECO:0007669"/>
    <property type="project" value="InterPro"/>
</dbReference>
<dbReference type="PROSITE" id="PS50112">
    <property type="entry name" value="PAS"/>
    <property type="match status" value="1"/>
</dbReference>
<keyword evidence="7" id="KW-1185">Reference proteome</keyword>
<protein>
    <submittedName>
        <fullName evidence="6">AraC-type DNA-binding protein</fullName>
    </submittedName>
</protein>